<dbReference type="InterPro" id="IPR020806">
    <property type="entry name" value="PKS_PP-bd"/>
</dbReference>
<keyword evidence="2" id="KW-0596">Phosphopantetheine</keyword>
<dbReference type="InterPro" id="IPR042099">
    <property type="entry name" value="ANL_N_sf"/>
</dbReference>
<dbReference type="NCBIfam" id="TIGR01733">
    <property type="entry name" value="AA-adenyl-dom"/>
    <property type="match status" value="2"/>
</dbReference>
<evidence type="ECO:0000256" key="3">
    <source>
        <dbReference type="ARBA" id="ARBA00022553"/>
    </source>
</evidence>
<dbReference type="Gene3D" id="3.30.559.30">
    <property type="entry name" value="Nonribosomal peptide synthetase, condensation domain"/>
    <property type="match status" value="3"/>
</dbReference>
<evidence type="ECO:0000313" key="6">
    <source>
        <dbReference type="Proteomes" id="UP000234331"/>
    </source>
</evidence>
<dbReference type="Pfam" id="PF13193">
    <property type="entry name" value="AMP-binding_C"/>
    <property type="match status" value="1"/>
</dbReference>
<dbReference type="PROSITE" id="PS00455">
    <property type="entry name" value="AMP_BINDING"/>
    <property type="match status" value="2"/>
</dbReference>
<evidence type="ECO:0000256" key="1">
    <source>
        <dbReference type="ARBA" id="ARBA00001957"/>
    </source>
</evidence>
<dbReference type="Pfam" id="PF00501">
    <property type="entry name" value="AMP-binding"/>
    <property type="match status" value="2"/>
</dbReference>
<reference evidence="5 6" key="1">
    <citation type="submission" date="2017-06" db="EMBL/GenBank/DDBJ databases">
        <authorList>
            <person name="Kim H.J."/>
            <person name="Triplett B.A."/>
        </authorList>
    </citation>
    <scope>NUCLEOTIDE SEQUENCE [LARGE SCALE GENOMIC DNA]</scope>
    <source>
        <strain evidence="5">FRACA_ARgP5</strain>
    </source>
</reference>
<sequence length="2325" mass="249790">MTVPAATPEWERVVAQIPARQSGPMAAFDLGTVAVAAVAALVHRYHDRDDVTVPLSVRVGARCDDCSVSTAIDAATTFAELVEQVALVERVARPQPTPPAGRPLGSGDLDLACTLADRTDLGPPPGWRGDVHLLLVPGDSTVELTVAHRRAQVAPSEATALIGHYERLLAVALSAPTSAVADAALLSPAEVHIQEAWLEGTAVDLPADATMHGLFERQARRSPDRLAAVCPAERVTYGELGRRADRTAAALRAAGVRRGDVVAVAVARSCALLVATLGVLKAGGVFMLVDVTQAATRRERLLDLSGARAIVTAPETAGAIAPGAHRTIVTVASSSNGHEDMPPLDITGTDPAYLTFTSGSSGEPKGVLIRHESFVNRQLWLIENRQLGSDDVSLQRTAVSFDPAICEMFRLLPVGGRVCFLPAGAERDPALVTDAIERHGVTIVDLVPSPLIALLEYAEAAGRAGAVSSLRWVLAGAETLDPWVAERFDELLGRRSGTRLVNGWGATEVTVDVTAFVCTGTPSGRRVPVGRPIDNVGVAVLDRRGRFMPIGAAGELHAGGRCLAARYLDPELTARRFVTRPAGGTRRLYRSGDRARWRPDDQLEFLGRFDDRLKIRGTRFEPGEIEAALRAHRAVRGAVVRAIPARPDADADEHDGRTRVAAFVTVAVGADAPDVTALRATVRAAVGASLVPDEIHVVAELPVTAHDKLDVDALAVIAASRRTRVHARTDVDASPTERTVTEIWQELLGPIDLPPDADVFDRGADSLSAARFAARLLGRHGVDLRVSAVLDNPTVRGLAALIESHQRGDQPDAGPQIVPVADAASYPASHSQRRHWIVSQFDGASEAYHVVAALAVPGSVDTAGLSAAVADLVGRHEILRTTFHLEDGELRQRVAATGAVTLTVHPDGATRDVLEQAGRAPFDLARGPLLRVGLIRPDRRSRGGADESIVYLAAHHIVMDGWSLSIFFGELFERARAHARGDAGPLPPPPLQYRDFAVWEQHMLASAAGERSRRFWRRELAPTLAPLSLPLDAPRRPDRSHRVGTVRFEVSAAATRRLRELARAEQATLFGVLLTAVYSWLHALTRQRDIVVGTPVAGRRRVELEDLLGSLVNSLPLRARLDPSETGRQLLRTVRDVVGRALDHDAYPLDLLVSELAPERAPARSPLFDVMLVLQNVPGMAVEPAVEVTGARVLDVDARMGKLDMIVTFTEHDGGLRGEIEHDRDLFTPARVVMKCELLQATLERLSRNADVSVDALDALDATVTEVVATTAPQSPGLLHEHVEAAARRSPDRPALTCAGRTATYRELDARATRLARHLRHRYGVGPEHIVATALHRSEWMVIVQLAILKAGGAFLGIDPNDPPERRRFILDDSRPSVVVVERRHDAAAAGAGARAVLVLDDVVDIVLADDGDRPGPMPRINRPSDLAYVIYTSGTTGRPKAVLVEHGNIVSLLRVAGERLTLGEDDVWTLFHSIGFDFSVWETYVPLSRGAHLVVVPTDATRDPRLLVTLLEQHRVSVLCQVPTVFEGVAPELIRRPAAGESLRYLIFGGEQVNPLRIREFLARHPDCHVVNGYGVTEATIFSSFHVTSGLPGPDDEAGNVGRPLGNQRLDVVDELGAPVGPGVIGEIVVCGASVARGYLGRPEATASAFGTAAGPGREVRSYRTGDLAWRTPLGELVHAGRADRQVKVRGFRVELDGIREVMLSTGLLTRDVAVTVTDGSGPTIVAFLRPDDAGCVDELRRRLHELLPDYMVPGRFVVAPDWPLAPSGKVDVRALAALDAEPSAPASAPTGDDDVAGVVQEVCRSLLGRQDLGADDDFFAAGGHSLLAVVLVARIDEALGVTMTVEDVFTHPRLGDLAHAVRVRSGREAAPAAAAGHDLVAMTLPARHHPVSPLQHEIWLLEQYRDPASPRTAEVIDLGTPWDPAIAEATFADLVAGFEVLRTTFPLVDGQPRQRVHSDGTGISVLAFSDLSDRADAGAELQALQEHDEHQPLSVTSGPLLRLRVVRMPPDRTVGLLVAHHIVWDGESFDVFASAWRRRFAARREGAGPLAPPRRQFRDFAAWHAAWSGTERGASDVEWWAGTLRGLPPGDAAGPHSFAGWRTGARVDAALAAGLRGVCSDASATLFMGLHAAVAVFHFVTTGEPDVAVCSPVSLRGLATLDGQLGPHLNMVTVRDRIDPAGSFAELIGSVRGRAIDAFDRRLTPPGDIARRLGRPADRPLAQVGLTLQSQERAAWLAGLTRPATAVDDAHTPLWFDVREDSAGLSVELTAQRSTCDEQEVRDLAELFVALLRRFVERPAAPISEIAAERWSGARHLPIDLDL</sequence>
<name>A0A2I2KI86_9ACTN</name>
<dbReference type="InterPro" id="IPR045851">
    <property type="entry name" value="AMP-bd_C_sf"/>
</dbReference>
<keyword evidence="6" id="KW-1185">Reference proteome</keyword>
<feature type="domain" description="Carrier" evidence="4">
    <location>
        <begin position="1791"/>
        <end position="1867"/>
    </location>
</feature>
<dbReference type="InterPro" id="IPR000873">
    <property type="entry name" value="AMP-dep_synth/lig_dom"/>
</dbReference>
<dbReference type="EMBL" id="FZMO01000001">
    <property type="protein sequence ID" value="SNQ45381.1"/>
    <property type="molecule type" value="Genomic_DNA"/>
</dbReference>
<dbReference type="InterPro" id="IPR023213">
    <property type="entry name" value="CAT-like_dom_sf"/>
</dbReference>
<dbReference type="InterPro" id="IPR010071">
    <property type="entry name" value="AA_adenyl_dom"/>
</dbReference>
<dbReference type="GO" id="GO:0003824">
    <property type="term" value="F:catalytic activity"/>
    <property type="evidence" value="ECO:0007669"/>
    <property type="project" value="InterPro"/>
</dbReference>
<accession>A0A2I2KI86</accession>
<dbReference type="RefSeq" id="WP_101829559.1">
    <property type="nucleotide sequence ID" value="NZ_FZMO01000001.1"/>
</dbReference>
<evidence type="ECO:0000259" key="4">
    <source>
        <dbReference type="PROSITE" id="PS50075"/>
    </source>
</evidence>
<dbReference type="PROSITE" id="PS50075">
    <property type="entry name" value="CARRIER"/>
    <property type="match status" value="2"/>
</dbReference>
<dbReference type="GO" id="GO:0005737">
    <property type="term" value="C:cytoplasm"/>
    <property type="evidence" value="ECO:0007669"/>
    <property type="project" value="TreeGrafter"/>
</dbReference>
<feature type="domain" description="Carrier" evidence="4">
    <location>
        <begin position="731"/>
        <end position="806"/>
    </location>
</feature>
<dbReference type="Gene3D" id="3.40.50.12780">
    <property type="entry name" value="N-terminal domain of ligase-like"/>
    <property type="match status" value="2"/>
</dbReference>
<dbReference type="FunFam" id="3.40.50.980:FF:000001">
    <property type="entry name" value="Non-ribosomal peptide synthetase"/>
    <property type="match status" value="1"/>
</dbReference>
<dbReference type="SUPFAM" id="SSF52777">
    <property type="entry name" value="CoA-dependent acyltransferases"/>
    <property type="match status" value="5"/>
</dbReference>
<dbReference type="SUPFAM" id="SSF47336">
    <property type="entry name" value="ACP-like"/>
    <property type="match status" value="2"/>
</dbReference>
<dbReference type="PANTHER" id="PTHR45527:SF1">
    <property type="entry name" value="FATTY ACID SYNTHASE"/>
    <property type="match status" value="1"/>
</dbReference>
<protein>
    <submittedName>
        <fullName evidence="5">Nonribosomal peptide synthetase 3-2</fullName>
    </submittedName>
</protein>
<dbReference type="CDD" id="cd19531">
    <property type="entry name" value="LCL_NRPS-like"/>
    <property type="match status" value="1"/>
</dbReference>
<dbReference type="SUPFAM" id="SSF56801">
    <property type="entry name" value="Acetyl-CoA synthetase-like"/>
    <property type="match status" value="2"/>
</dbReference>
<evidence type="ECO:0000313" key="5">
    <source>
        <dbReference type="EMBL" id="SNQ45381.1"/>
    </source>
</evidence>
<dbReference type="GO" id="GO:0008610">
    <property type="term" value="P:lipid biosynthetic process"/>
    <property type="evidence" value="ECO:0007669"/>
    <property type="project" value="UniProtKB-ARBA"/>
</dbReference>
<dbReference type="Proteomes" id="UP000234331">
    <property type="component" value="Unassembled WGS sequence"/>
</dbReference>
<comment type="cofactor">
    <cofactor evidence="1">
        <name>pantetheine 4'-phosphate</name>
        <dbReference type="ChEBI" id="CHEBI:47942"/>
    </cofactor>
</comment>
<dbReference type="Gene3D" id="1.10.1200.10">
    <property type="entry name" value="ACP-like"/>
    <property type="match status" value="2"/>
</dbReference>
<evidence type="ECO:0000256" key="2">
    <source>
        <dbReference type="ARBA" id="ARBA00022450"/>
    </source>
</evidence>
<dbReference type="Gene3D" id="3.30.559.10">
    <property type="entry name" value="Chloramphenicol acetyltransferase-like domain"/>
    <property type="match status" value="2"/>
</dbReference>
<dbReference type="CDD" id="cd05930">
    <property type="entry name" value="A_NRPS"/>
    <property type="match status" value="1"/>
</dbReference>
<keyword evidence="3" id="KW-0597">Phosphoprotein</keyword>
<dbReference type="InterPro" id="IPR009081">
    <property type="entry name" value="PP-bd_ACP"/>
</dbReference>
<dbReference type="InterPro" id="IPR020845">
    <property type="entry name" value="AMP-binding_CS"/>
</dbReference>
<dbReference type="GO" id="GO:0043041">
    <property type="term" value="P:amino acid activation for nonribosomal peptide biosynthetic process"/>
    <property type="evidence" value="ECO:0007669"/>
    <property type="project" value="TreeGrafter"/>
</dbReference>
<dbReference type="Pfam" id="PF00668">
    <property type="entry name" value="Condensation"/>
    <property type="match status" value="2"/>
</dbReference>
<dbReference type="GO" id="GO:0031177">
    <property type="term" value="F:phosphopantetheine binding"/>
    <property type="evidence" value="ECO:0007669"/>
    <property type="project" value="InterPro"/>
</dbReference>
<dbReference type="GO" id="GO:0044550">
    <property type="term" value="P:secondary metabolite biosynthetic process"/>
    <property type="evidence" value="ECO:0007669"/>
    <property type="project" value="TreeGrafter"/>
</dbReference>
<dbReference type="SMART" id="SM00823">
    <property type="entry name" value="PKS_PP"/>
    <property type="match status" value="2"/>
</dbReference>
<organism evidence="5 6">
    <name type="scientific">Frankia canadensis</name>
    <dbReference type="NCBI Taxonomy" id="1836972"/>
    <lineage>
        <taxon>Bacteria</taxon>
        <taxon>Bacillati</taxon>
        <taxon>Actinomycetota</taxon>
        <taxon>Actinomycetes</taxon>
        <taxon>Frankiales</taxon>
        <taxon>Frankiaceae</taxon>
        <taxon>Frankia</taxon>
    </lineage>
</organism>
<dbReference type="PANTHER" id="PTHR45527">
    <property type="entry name" value="NONRIBOSOMAL PEPTIDE SYNTHETASE"/>
    <property type="match status" value="1"/>
</dbReference>
<dbReference type="OrthoDB" id="4506464at2"/>
<dbReference type="Pfam" id="PF00550">
    <property type="entry name" value="PP-binding"/>
    <property type="match status" value="2"/>
</dbReference>
<dbReference type="InterPro" id="IPR036736">
    <property type="entry name" value="ACP-like_sf"/>
</dbReference>
<dbReference type="InterPro" id="IPR025110">
    <property type="entry name" value="AMP-bd_C"/>
</dbReference>
<proteinExistence type="predicted"/>
<dbReference type="Gene3D" id="3.30.300.30">
    <property type="match status" value="2"/>
</dbReference>
<gene>
    <name evidence="5" type="ORF">FRACA_10140</name>
</gene>
<dbReference type="InterPro" id="IPR001242">
    <property type="entry name" value="Condensation_dom"/>
</dbReference>